<keyword evidence="2" id="KW-1185">Reference proteome</keyword>
<name>D4YUH8_9LACO</name>
<sequence length="39" mass="4747">MLFLNCQSDESEINKKHNTKKDQIMKHKNDVIFNARLKW</sequence>
<evidence type="ECO:0000313" key="1">
    <source>
        <dbReference type="EMBL" id="EFG55185.1"/>
    </source>
</evidence>
<comment type="caution">
    <text evidence="1">The sequence shown here is derived from an EMBL/GenBank/DDBJ whole genome shotgun (WGS) entry which is preliminary data.</text>
</comment>
<dbReference type="Proteomes" id="UP000004069">
    <property type="component" value="Unassembled WGS sequence"/>
</dbReference>
<proteinExistence type="predicted"/>
<reference evidence="1 2" key="1">
    <citation type="submission" date="2010-04" db="EMBL/GenBank/DDBJ databases">
        <authorList>
            <person name="Muzny D."/>
            <person name="Qin X."/>
            <person name="Deng J."/>
            <person name="Jiang H."/>
            <person name="Liu Y."/>
            <person name="Qu J."/>
            <person name="Song X.-Z."/>
            <person name="Zhang L."/>
            <person name="Thornton R."/>
            <person name="Coyle M."/>
            <person name="Francisco L."/>
            <person name="Jackson L."/>
            <person name="Javaid M."/>
            <person name="Korchina V."/>
            <person name="Kovar C."/>
            <person name="Mata R."/>
            <person name="Mathew T."/>
            <person name="Ngo R."/>
            <person name="Nguyen L."/>
            <person name="Nguyen N."/>
            <person name="Okwuonu G."/>
            <person name="Ongeri F."/>
            <person name="Pham C."/>
            <person name="Simmons D."/>
            <person name="Wilczek-Boney K."/>
            <person name="Hale W."/>
            <person name="Jakkamsetti A."/>
            <person name="Pham P."/>
            <person name="Ruth R."/>
            <person name="San Lucas F."/>
            <person name="Warren J."/>
            <person name="Zhang J."/>
            <person name="Zhao Z."/>
            <person name="Zhou C."/>
            <person name="Zhu D."/>
            <person name="Lee S."/>
            <person name="Bess C."/>
            <person name="Blankenburg K."/>
            <person name="Forbes L."/>
            <person name="Fu Q."/>
            <person name="Gubbala S."/>
            <person name="Hirani K."/>
            <person name="Jayaseelan J.C."/>
            <person name="Lara F."/>
            <person name="Munidasa M."/>
            <person name="Palculict T."/>
            <person name="Patil S."/>
            <person name="Pu L.-L."/>
            <person name="Saada N."/>
            <person name="Tang L."/>
            <person name="Weissenberger G."/>
            <person name="Zhu Y."/>
            <person name="Hemphill L."/>
            <person name="Shang Y."/>
            <person name="Youmans B."/>
            <person name="Ayvaz T."/>
            <person name="Ross M."/>
            <person name="Santibanez J."/>
            <person name="Aqrawi P."/>
            <person name="Gross S."/>
            <person name="Joshi V."/>
            <person name="Fowler G."/>
            <person name="Nazareth L."/>
            <person name="Reid J."/>
            <person name="Worley K."/>
            <person name="Petrosino J."/>
            <person name="Highlander S."/>
            <person name="Gibbs R."/>
        </authorList>
    </citation>
    <scope>NUCLEOTIDE SEQUENCE [LARGE SCALE GENOMIC DNA]</scope>
    <source>
        <strain evidence="1 2">DSM 11664</strain>
    </source>
</reference>
<dbReference type="AlphaFoldDB" id="D4YUH8"/>
<evidence type="ECO:0000313" key="2">
    <source>
        <dbReference type="Proteomes" id="UP000004069"/>
    </source>
</evidence>
<protein>
    <submittedName>
        <fullName evidence="1">Uncharacterized protein</fullName>
    </submittedName>
</protein>
<gene>
    <name evidence="1" type="ORF">HMPREF0493_1189</name>
</gene>
<dbReference type="EMBL" id="ADNY01000046">
    <property type="protein sequence ID" value="EFG55185.1"/>
    <property type="molecule type" value="Genomic_DNA"/>
</dbReference>
<organism evidence="1 2">
    <name type="scientific">Lactobacillus amylolyticus DSM 11664</name>
    <dbReference type="NCBI Taxonomy" id="585524"/>
    <lineage>
        <taxon>Bacteria</taxon>
        <taxon>Bacillati</taxon>
        <taxon>Bacillota</taxon>
        <taxon>Bacilli</taxon>
        <taxon>Lactobacillales</taxon>
        <taxon>Lactobacillaceae</taxon>
        <taxon>Lactobacillus</taxon>
    </lineage>
</organism>
<accession>D4YUH8</accession>